<feature type="compositionally biased region" description="Polar residues" evidence="3">
    <location>
        <begin position="173"/>
        <end position="185"/>
    </location>
</feature>
<dbReference type="GO" id="GO:0010181">
    <property type="term" value="F:FMN binding"/>
    <property type="evidence" value="ECO:0007669"/>
    <property type="project" value="InterPro"/>
</dbReference>
<protein>
    <recommendedName>
        <fullName evidence="4">Flavin reductase like domain-containing protein</fullName>
    </recommendedName>
</protein>
<feature type="compositionally biased region" description="Pro residues" evidence="3">
    <location>
        <begin position="159"/>
        <end position="168"/>
    </location>
</feature>
<comment type="caution">
    <text evidence="5">The sequence shown here is derived from an EMBL/GenBank/DDBJ whole genome shotgun (WGS) entry which is preliminary data.</text>
</comment>
<feature type="compositionally biased region" description="Low complexity" evidence="3">
    <location>
        <begin position="186"/>
        <end position="197"/>
    </location>
</feature>
<evidence type="ECO:0000256" key="3">
    <source>
        <dbReference type="SAM" id="MobiDB-lite"/>
    </source>
</evidence>
<dbReference type="PANTHER" id="PTHR30466:SF11">
    <property type="entry name" value="FLAVIN-DEPENDENT MONOOXYGENASE, REDUCTASE SUBUNIT HSAB"/>
    <property type="match status" value="1"/>
</dbReference>
<comment type="similarity">
    <text evidence="1">Belongs to the non-flavoprotein flavin reductase family.</text>
</comment>
<dbReference type="SUPFAM" id="SSF50475">
    <property type="entry name" value="FMN-binding split barrel"/>
    <property type="match status" value="1"/>
</dbReference>
<dbReference type="InterPro" id="IPR002563">
    <property type="entry name" value="Flavin_Rdtase-like_dom"/>
</dbReference>
<keyword evidence="6" id="KW-1185">Reference proteome</keyword>
<dbReference type="SMART" id="SM00903">
    <property type="entry name" value="Flavin_Reduct"/>
    <property type="match status" value="1"/>
</dbReference>
<sequence>MRSLRDAFGQFATGVAVVTTATPDGDRAGVTVNSFTSVSLDPPLVLWCLSRRAPSAPVFLEAGRFAVNVLAAGQDHLSRRFAAPSPDKFAGVETRPLPGGLPALAGALASFACRTVTAHDGGDHIIFVGEVEHFHRSEGDPLVFHSGGYGMFSALPENPGIPPTPAAPVAPGSQRTPGTPRTSGSPRVPRAVRAPGRAGHREESGSTVFADRSHRPDQIRSRS</sequence>
<dbReference type="Gene3D" id="2.30.110.10">
    <property type="entry name" value="Electron Transport, Fmn-binding Protein, Chain A"/>
    <property type="match status" value="1"/>
</dbReference>
<gene>
    <name evidence="5" type="ORF">Plo01_28930</name>
</gene>
<reference evidence="5 6" key="1">
    <citation type="submission" date="2021-01" db="EMBL/GenBank/DDBJ databases">
        <title>Whole genome shotgun sequence of Planobispora longispora NBRC 13918.</title>
        <authorList>
            <person name="Komaki H."/>
            <person name="Tamura T."/>
        </authorList>
    </citation>
    <scope>NUCLEOTIDE SEQUENCE [LARGE SCALE GENOMIC DNA]</scope>
    <source>
        <strain evidence="5 6">NBRC 13918</strain>
    </source>
</reference>
<feature type="region of interest" description="Disordered" evidence="3">
    <location>
        <begin position="155"/>
        <end position="223"/>
    </location>
</feature>
<feature type="compositionally biased region" description="Basic and acidic residues" evidence="3">
    <location>
        <begin position="211"/>
        <end position="223"/>
    </location>
</feature>
<dbReference type="AlphaFoldDB" id="A0A8J3RMR2"/>
<dbReference type="PANTHER" id="PTHR30466">
    <property type="entry name" value="FLAVIN REDUCTASE"/>
    <property type="match status" value="1"/>
</dbReference>
<dbReference type="InterPro" id="IPR050268">
    <property type="entry name" value="NADH-dep_flavin_reductase"/>
</dbReference>
<proteinExistence type="inferred from homology"/>
<dbReference type="Pfam" id="PF01613">
    <property type="entry name" value="Flavin_Reduct"/>
    <property type="match status" value="1"/>
</dbReference>
<dbReference type="Proteomes" id="UP000616724">
    <property type="component" value="Unassembled WGS sequence"/>
</dbReference>
<organism evidence="5 6">
    <name type="scientific">Planobispora longispora</name>
    <dbReference type="NCBI Taxonomy" id="28887"/>
    <lineage>
        <taxon>Bacteria</taxon>
        <taxon>Bacillati</taxon>
        <taxon>Actinomycetota</taxon>
        <taxon>Actinomycetes</taxon>
        <taxon>Streptosporangiales</taxon>
        <taxon>Streptosporangiaceae</taxon>
        <taxon>Planobispora</taxon>
    </lineage>
</organism>
<dbReference type="InterPro" id="IPR012349">
    <property type="entry name" value="Split_barrel_FMN-bd"/>
</dbReference>
<keyword evidence="2" id="KW-0560">Oxidoreductase</keyword>
<feature type="domain" description="Flavin reductase like" evidence="4">
    <location>
        <begin position="8"/>
        <end position="151"/>
    </location>
</feature>
<evidence type="ECO:0000259" key="4">
    <source>
        <dbReference type="SMART" id="SM00903"/>
    </source>
</evidence>
<dbReference type="RefSeq" id="WP_239316316.1">
    <property type="nucleotide sequence ID" value="NZ_BOOH01000021.1"/>
</dbReference>
<dbReference type="EMBL" id="BOOH01000021">
    <property type="protein sequence ID" value="GIH76464.1"/>
    <property type="molecule type" value="Genomic_DNA"/>
</dbReference>
<evidence type="ECO:0000256" key="1">
    <source>
        <dbReference type="ARBA" id="ARBA00008898"/>
    </source>
</evidence>
<dbReference type="GO" id="GO:0042602">
    <property type="term" value="F:riboflavin reductase (NADPH) activity"/>
    <property type="evidence" value="ECO:0007669"/>
    <property type="project" value="TreeGrafter"/>
</dbReference>
<accession>A0A8J3RMR2</accession>
<name>A0A8J3RMR2_9ACTN</name>
<evidence type="ECO:0000313" key="5">
    <source>
        <dbReference type="EMBL" id="GIH76464.1"/>
    </source>
</evidence>
<evidence type="ECO:0000313" key="6">
    <source>
        <dbReference type="Proteomes" id="UP000616724"/>
    </source>
</evidence>
<evidence type="ECO:0000256" key="2">
    <source>
        <dbReference type="ARBA" id="ARBA00023002"/>
    </source>
</evidence>